<dbReference type="OrthoDB" id="7794186at2"/>
<dbReference type="GO" id="GO:0005975">
    <property type="term" value="P:carbohydrate metabolic process"/>
    <property type="evidence" value="ECO:0007669"/>
    <property type="project" value="UniProtKB-ARBA"/>
</dbReference>
<evidence type="ECO:0000256" key="1">
    <source>
        <dbReference type="SAM" id="MobiDB-lite"/>
    </source>
</evidence>
<evidence type="ECO:0000313" key="5">
    <source>
        <dbReference type="Proteomes" id="UP000305398"/>
    </source>
</evidence>
<dbReference type="Proteomes" id="UP000305398">
    <property type="component" value="Chromosome"/>
</dbReference>
<organism evidence="4 5">
    <name type="scientific">Hymenobacter jejuensis</name>
    <dbReference type="NCBI Taxonomy" id="2502781"/>
    <lineage>
        <taxon>Bacteria</taxon>
        <taxon>Pseudomonadati</taxon>
        <taxon>Bacteroidota</taxon>
        <taxon>Cytophagia</taxon>
        <taxon>Cytophagales</taxon>
        <taxon>Hymenobacteraceae</taxon>
        <taxon>Hymenobacter</taxon>
    </lineage>
</organism>
<name>A0A5B7ZVK3_9BACT</name>
<keyword evidence="5" id="KW-1185">Reference proteome</keyword>
<protein>
    <submittedName>
        <fullName evidence="4">T9SS type A sorting domain-containing protein</fullName>
    </submittedName>
</protein>
<feature type="domain" description="Secretion system C-terminal sorting" evidence="3">
    <location>
        <begin position="1829"/>
        <end position="1896"/>
    </location>
</feature>
<feature type="domain" description="DUF11" evidence="2">
    <location>
        <begin position="543"/>
        <end position="660"/>
    </location>
</feature>
<dbReference type="InterPro" id="IPR026444">
    <property type="entry name" value="Secre_tail"/>
</dbReference>
<accession>A0A5B7ZVK3</accession>
<dbReference type="KEGG" id="hyj:FHG12_00150"/>
<dbReference type="Gene3D" id="2.60.120.200">
    <property type="match status" value="1"/>
</dbReference>
<reference evidence="4 5" key="1">
    <citation type="submission" date="2019-06" db="EMBL/GenBank/DDBJ databases">
        <authorList>
            <person name="Srinivasan S."/>
        </authorList>
    </citation>
    <scope>NUCLEOTIDE SEQUENCE [LARGE SCALE GENOMIC DNA]</scope>
    <source>
        <strain evidence="4 5">17J68-5</strain>
    </source>
</reference>
<feature type="domain" description="DUF11" evidence="2">
    <location>
        <begin position="670"/>
        <end position="782"/>
    </location>
</feature>
<dbReference type="InterPro" id="IPR013320">
    <property type="entry name" value="ConA-like_dom_sf"/>
</dbReference>
<feature type="region of interest" description="Disordered" evidence="1">
    <location>
        <begin position="1248"/>
        <end position="1268"/>
    </location>
</feature>
<feature type="domain" description="DUF11" evidence="2">
    <location>
        <begin position="427"/>
        <end position="536"/>
    </location>
</feature>
<dbReference type="Pfam" id="PF17963">
    <property type="entry name" value="Big_9"/>
    <property type="match status" value="1"/>
</dbReference>
<evidence type="ECO:0000259" key="3">
    <source>
        <dbReference type="Pfam" id="PF18962"/>
    </source>
</evidence>
<feature type="compositionally biased region" description="Polar residues" evidence="1">
    <location>
        <begin position="1258"/>
        <end position="1268"/>
    </location>
</feature>
<dbReference type="SUPFAM" id="SSF49899">
    <property type="entry name" value="Concanavalin A-like lectins/glucanases"/>
    <property type="match status" value="1"/>
</dbReference>
<dbReference type="EMBL" id="CP040896">
    <property type="protein sequence ID" value="QDA58605.1"/>
    <property type="molecule type" value="Genomic_DNA"/>
</dbReference>
<proteinExistence type="predicted"/>
<gene>
    <name evidence="4" type="ORF">FHG12_00150</name>
</gene>
<dbReference type="InterPro" id="IPR013783">
    <property type="entry name" value="Ig-like_fold"/>
</dbReference>
<feature type="domain" description="DUF11" evidence="2">
    <location>
        <begin position="921"/>
        <end position="1030"/>
    </location>
</feature>
<evidence type="ECO:0000313" key="4">
    <source>
        <dbReference type="EMBL" id="QDA58605.1"/>
    </source>
</evidence>
<sequence length="1903" mass="188083">MRTLLPSKSRCIPWGSRLAKVLLPAVTFLATTGTALAQFPRYESFKNTTTTGSGFILGGPTTTNKATLTAASGVDADGAGYLRLTNNTGNQAGYAIDNASFPAPSGFSISFEFFSYGGTGADGFSVFFIDADKTSAAAFTSGASGGSLGYAQKTADPVSNGVPNGYIGIGIDEYGNYTNPTEGRVGGPGPVADAVAIRGAGNGRSATDYPYIAGSGTLPFSVDVATTRANVPTNADYRRAYIDVVPQISGGVTTYSIRVRIQHGSVVTTAINGVTVPTPPNNLRIGFAGSTGGSTNYHEIRNLAIVKAPIANDDVATTRYNAATTIDVINNDIFSGSNYQTGSVDLDPFTAGIQSTFAVANQGTFSVDAQGLVTFTPSGTYAGVVTIPYIMQDVAGANPVSPNPQVYSNPGNISVTVTGADLLTTVSAPATAASGANFVYTVTTKNSGPETATNVVPTLTLSTKPIAANVILPTGAAYDATSGKVTFATTGSLAPDGTVTNTVTVKAPTSGAIVGTAATTNSIPDPDATNNTASVTTVVTGPDLVVTFNPVPPTSVAVGTLINYAFTIRNTGSVTATNVAPTLTLSTKPAAADVTNLPAGASYNATTGVVTFASNSITTATPRSYTVTVKAPASPTLVATATGTGTEADITPANNTVSATTSITGADIVTTVSGPATTTVGTRITYTMTTTNTGTQAATNVVPTLTLAPNLPAGSVTVTGGTYDQPSGIVTFTTITNMAANGPAKTNTVTFTVPATAAIAGTATSTGDGFDPNTDNNTVSITTTVSGADVATTLSGPTTATPGSKVVYTMSTTNAGTLAATNVVPTLTLAPNLPAGSVTNLPTGAIYDPASGKITFATITSLGANAAAVTNSVTLTVPTTGASLKGTATSTGSDFDPNTANNSASLTTNIIGADVVTGISGPTTANPSSNVSYTVSTTNLGTETATSIVPTLTLSTKPAAVDVILPTGASYDPTSGKVTFATITSLAANAAAVTNVVTVKAPASGTLIASAASTGTSFDPNTANNTADLTTTISGVANIATACATPGKDGVGTLNGTSPNTYYPGVSTAVANGTSTVTIGAARTGTGTASTAVAAGDLVLVMQMQGADITTTNTTTYGTVTNNTNYTAGKYEYAIVTSVATAGSNQVLTLAKTLTNAYTTAAATGTAGQRTFQVIRIPQYSSLTLSGTVTGAAWNGTTGGVLAVDVAGKTTYATGASLSMTAKGFRGGGGVAALTATTGAYVSLSAAGNGSKGEGSAGTPTQFYDGTSVSTTGSGYPVGSHAAGAPGNAGGGATDLTATNTGNAGGGGGTNGGAGGVGGFGFDNTGNAGSGIQAQGGRSLSADASASRLFMGGGGGAGSIDAGTTAQIAASSGGVGGGIVILRSGQIVASGTGTLTVQADGANAPTAGATVNATTNLQGAGGGGAGGTVLVMASLPDGSAASLTNVTISADGGSGGNAGYTDNGRTGTNRVWSGYGPGGGGGGGKYYTNGTVATSTVAAGNAGTTRNGLGNSAATTTYGAANGATGTSLTTATPSSTATIAGAGSCMPVLTTSLATSTPQVNKTSTSVSPASYVLSVSNTGGVASGVTATTRLDDLFNFDNTFTPVVKLTDANGNATTLAAGTDYTVDASVGISPVFKNITIPGGSTLSISFRATIKNTATSGTSYDASTTIAYTDPTRTPTSSVITPGGTYAATGTVPGTNYDGTTSANSSEDVTVVRALPVELKQFVATAIRLDALLTWSTATERNNDRFEIERSLDGKTFEKIGSVKGQGNSTHATEYRYTDTNAARWSAKPIYYRLRQVDFDGVSAFSPVRFVTFDKQVLTAVALYPNPAHGAATLDLTGLAAGTYQVQVLDLTGRVLSKQTVVGAQAHPLSVQQLPMGSYIVRIQGAGTNVTLPLVRN</sequence>
<dbReference type="Pfam" id="PF18962">
    <property type="entry name" value="Por_Secre_tail"/>
    <property type="match status" value="1"/>
</dbReference>
<dbReference type="Gene3D" id="2.60.40.10">
    <property type="entry name" value="Immunoglobulins"/>
    <property type="match status" value="3"/>
</dbReference>
<dbReference type="GO" id="GO:0004553">
    <property type="term" value="F:hydrolase activity, hydrolyzing O-glycosyl compounds"/>
    <property type="evidence" value="ECO:0007669"/>
    <property type="project" value="UniProtKB-ARBA"/>
</dbReference>
<dbReference type="Pfam" id="PF01345">
    <property type="entry name" value="DUF11"/>
    <property type="match status" value="5"/>
</dbReference>
<dbReference type="InterPro" id="IPR001434">
    <property type="entry name" value="OmcB-like_DUF11"/>
</dbReference>
<dbReference type="RefSeq" id="WP_139513485.1">
    <property type="nucleotide sequence ID" value="NZ_CP040896.1"/>
</dbReference>
<evidence type="ECO:0000259" key="2">
    <source>
        <dbReference type="Pfam" id="PF01345"/>
    </source>
</evidence>
<feature type="domain" description="DUF11" evidence="2">
    <location>
        <begin position="797"/>
        <end position="907"/>
    </location>
</feature>
<dbReference type="NCBIfam" id="TIGR04183">
    <property type="entry name" value="Por_Secre_tail"/>
    <property type="match status" value="1"/>
</dbReference>